<keyword evidence="3" id="KW-1185">Reference proteome</keyword>
<protein>
    <submittedName>
        <fullName evidence="2">Uncharacterized protein</fullName>
    </submittedName>
</protein>
<evidence type="ECO:0000313" key="3">
    <source>
        <dbReference type="Proteomes" id="UP000253303"/>
    </source>
</evidence>
<sequence>MPRRTRALAAMAVTALACLGTVAVSATPAQAATEVVYSPLSLGDYCAAKVNPSATIGFYNGGLSCYRWGTPNLVYAGSGSPSAACVYFNPSLTYLGYAQGGSQALICKYA</sequence>
<proteinExistence type="predicted"/>
<feature type="chain" id="PRO_5016760455" evidence="1">
    <location>
        <begin position="32"/>
        <end position="110"/>
    </location>
</feature>
<dbReference type="Proteomes" id="UP000253303">
    <property type="component" value="Unassembled WGS sequence"/>
</dbReference>
<name>A0A366M4B2_9ACTN</name>
<comment type="caution">
    <text evidence="2">The sequence shown here is derived from an EMBL/GenBank/DDBJ whole genome shotgun (WGS) entry which is preliminary data.</text>
</comment>
<organism evidence="2 3">
    <name type="scientific">Spongiactinospora rosea</name>
    <dbReference type="NCBI Taxonomy" id="2248750"/>
    <lineage>
        <taxon>Bacteria</taxon>
        <taxon>Bacillati</taxon>
        <taxon>Actinomycetota</taxon>
        <taxon>Actinomycetes</taxon>
        <taxon>Streptosporangiales</taxon>
        <taxon>Streptosporangiaceae</taxon>
        <taxon>Spongiactinospora</taxon>
    </lineage>
</organism>
<evidence type="ECO:0000313" key="2">
    <source>
        <dbReference type="EMBL" id="RBQ20434.1"/>
    </source>
</evidence>
<feature type="signal peptide" evidence="1">
    <location>
        <begin position="1"/>
        <end position="31"/>
    </location>
</feature>
<dbReference type="RefSeq" id="WP_113980628.1">
    <property type="nucleotide sequence ID" value="NZ_QMEY01000003.1"/>
</dbReference>
<dbReference type="PROSITE" id="PS51257">
    <property type="entry name" value="PROKAR_LIPOPROTEIN"/>
    <property type="match status" value="1"/>
</dbReference>
<accession>A0A366M4B2</accession>
<dbReference type="OrthoDB" id="3540629at2"/>
<reference evidence="2 3" key="1">
    <citation type="submission" date="2018-06" db="EMBL/GenBank/DDBJ databases">
        <title>Sphaerisporangium craniellae sp. nov., isolated from a marine sponge in the South China Sea.</title>
        <authorList>
            <person name="Li L."/>
        </authorList>
    </citation>
    <scope>NUCLEOTIDE SEQUENCE [LARGE SCALE GENOMIC DNA]</scope>
    <source>
        <strain evidence="2 3">LHW63015</strain>
    </source>
</reference>
<keyword evidence="1" id="KW-0732">Signal</keyword>
<evidence type="ECO:0000256" key="1">
    <source>
        <dbReference type="SAM" id="SignalP"/>
    </source>
</evidence>
<dbReference type="AlphaFoldDB" id="A0A366M4B2"/>
<dbReference type="EMBL" id="QMEY01000003">
    <property type="protein sequence ID" value="RBQ20434.1"/>
    <property type="molecule type" value="Genomic_DNA"/>
</dbReference>
<gene>
    <name evidence="2" type="ORF">DP939_11680</name>
</gene>